<dbReference type="PANTHER" id="PTHR33906">
    <property type="entry name" value="INTRAFLAGELLAR TRANSPORT PROTEIN 25 HOMOLOG"/>
    <property type="match status" value="1"/>
</dbReference>
<dbReference type="PANTHER" id="PTHR33906:SF1">
    <property type="entry name" value="INTRAFLAGELLAR TRANSPORT PROTEIN 25 HOMOLOG"/>
    <property type="match status" value="1"/>
</dbReference>
<organism evidence="2 3">
    <name type="scientific">Polyrhizophydium stewartii</name>
    <dbReference type="NCBI Taxonomy" id="2732419"/>
    <lineage>
        <taxon>Eukaryota</taxon>
        <taxon>Fungi</taxon>
        <taxon>Fungi incertae sedis</taxon>
        <taxon>Chytridiomycota</taxon>
        <taxon>Chytridiomycota incertae sedis</taxon>
        <taxon>Chytridiomycetes</taxon>
        <taxon>Rhizophydiales</taxon>
        <taxon>Rhizophydiales incertae sedis</taxon>
        <taxon>Polyrhizophydium</taxon>
    </lineage>
</organism>
<name>A0ABR4NA60_9FUNG</name>
<dbReference type="InterPro" id="IPR000421">
    <property type="entry name" value="FA58C"/>
</dbReference>
<evidence type="ECO:0000313" key="3">
    <source>
        <dbReference type="Proteomes" id="UP001527925"/>
    </source>
</evidence>
<accession>A0ABR4NA60</accession>
<proteinExistence type="predicted"/>
<keyword evidence="3" id="KW-1185">Reference proteome</keyword>
<evidence type="ECO:0000313" key="2">
    <source>
        <dbReference type="EMBL" id="KAL2916400.1"/>
    </source>
</evidence>
<gene>
    <name evidence="2" type="ORF">HK105_204156</name>
</gene>
<sequence>MVVPPDNMALASSGARIAMATSEHPKHPPELVLDGNLKTFWMSTGLFPQEFVVTFPTQITVSKIIVSSMKVAQWNVEASKTDKPSSFEPLGDQAMEDTDNVIQTLSLAPKEPVVARHLRFEIARGFGPFVSVHRVVVYGERGVAEAKNVPQAAES</sequence>
<protein>
    <recommendedName>
        <fullName evidence="1">F5/8 type C domain-containing protein</fullName>
    </recommendedName>
</protein>
<dbReference type="SUPFAM" id="SSF49785">
    <property type="entry name" value="Galactose-binding domain-like"/>
    <property type="match status" value="1"/>
</dbReference>
<dbReference type="Pfam" id="PF00754">
    <property type="entry name" value="F5_F8_type_C"/>
    <property type="match status" value="1"/>
</dbReference>
<dbReference type="Gene3D" id="2.60.120.260">
    <property type="entry name" value="Galactose-binding domain-like"/>
    <property type="match status" value="1"/>
</dbReference>
<dbReference type="Proteomes" id="UP001527925">
    <property type="component" value="Unassembled WGS sequence"/>
</dbReference>
<dbReference type="InterPro" id="IPR008979">
    <property type="entry name" value="Galactose-bd-like_sf"/>
</dbReference>
<dbReference type="InterPro" id="IPR033558">
    <property type="entry name" value="IFT25"/>
</dbReference>
<reference evidence="2 3" key="1">
    <citation type="submission" date="2023-09" db="EMBL/GenBank/DDBJ databases">
        <title>Pangenome analysis of Batrachochytrium dendrobatidis and related Chytrids.</title>
        <authorList>
            <person name="Yacoub M.N."/>
            <person name="Stajich J.E."/>
            <person name="James T.Y."/>
        </authorList>
    </citation>
    <scope>NUCLEOTIDE SEQUENCE [LARGE SCALE GENOMIC DNA]</scope>
    <source>
        <strain evidence="2 3">JEL0888</strain>
    </source>
</reference>
<evidence type="ECO:0000259" key="1">
    <source>
        <dbReference type="Pfam" id="PF00754"/>
    </source>
</evidence>
<comment type="caution">
    <text evidence="2">The sequence shown here is derived from an EMBL/GenBank/DDBJ whole genome shotgun (WGS) entry which is preliminary data.</text>
</comment>
<feature type="domain" description="F5/8 type C" evidence="1">
    <location>
        <begin position="20"/>
        <end position="124"/>
    </location>
</feature>
<dbReference type="EMBL" id="JADGIZ020000017">
    <property type="protein sequence ID" value="KAL2916400.1"/>
    <property type="molecule type" value="Genomic_DNA"/>
</dbReference>